<evidence type="ECO:0000256" key="8">
    <source>
        <dbReference type="ARBA" id="ARBA00023242"/>
    </source>
</evidence>
<evidence type="ECO:0000256" key="3">
    <source>
        <dbReference type="ARBA" id="ARBA00008870"/>
    </source>
</evidence>
<keyword evidence="6" id="KW-0963">Cytoplasm</keyword>
<comment type="catalytic activity">
    <reaction evidence="10">
        <text>N-terminal L-seryl-[histone H2A] + acetyl-CoA = N-terminal N(alpha)-acetyl-L-seryl-[histone H2A] + CoA + H(+)</text>
        <dbReference type="Rhea" id="RHEA:50600"/>
        <dbReference type="Rhea" id="RHEA-COMP:12742"/>
        <dbReference type="Rhea" id="RHEA-COMP:12744"/>
        <dbReference type="ChEBI" id="CHEBI:15378"/>
        <dbReference type="ChEBI" id="CHEBI:57287"/>
        <dbReference type="ChEBI" id="CHEBI:57288"/>
        <dbReference type="ChEBI" id="CHEBI:64738"/>
        <dbReference type="ChEBI" id="CHEBI:83690"/>
        <dbReference type="EC" id="2.3.1.257"/>
    </reaction>
</comment>
<dbReference type="InterPro" id="IPR000182">
    <property type="entry name" value="GNAT_dom"/>
</dbReference>
<keyword evidence="8" id="KW-0539">Nucleus</keyword>
<name>A0A178EZD0_TRIRU</name>
<proteinExistence type="inferred from homology"/>
<evidence type="ECO:0000256" key="2">
    <source>
        <dbReference type="ARBA" id="ARBA00004496"/>
    </source>
</evidence>
<comment type="caution">
    <text evidence="13">The sequence shown here is derived from an EMBL/GenBank/DDBJ whole genome shotgun (WGS) entry which is preliminary data.</text>
</comment>
<evidence type="ECO:0000313" key="14">
    <source>
        <dbReference type="Proteomes" id="UP000243015"/>
    </source>
</evidence>
<dbReference type="GO" id="GO:0005737">
    <property type="term" value="C:cytoplasm"/>
    <property type="evidence" value="ECO:0007669"/>
    <property type="project" value="UniProtKB-SubCell"/>
</dbReference>
<evidence type="ECO:0000256" key="5">
    <source>
        <dbReference type="ARBA" id="ARBA00015043"/>
    </source>
</evidence>
<dbReference type="PANTHER" id="PTHR20531">
    <property type="entry name" value="N-ALPHA-ACETYLTRANSFERASE 40"/>
    <property type="match status" value="1"/>
</dbReference>
<dbReference type="GO" id="GO:0010485">
    <property type="term" value="F:histone H4 acetyltransferase activity"/>
    <property type="evidence" value="ECO:0007669"/>
    <property type="project" value="InterPro"/>
</dbReference>
<keyword evidence="9" id="KW-0012">Acyltransferase</keyword>
<reference evidence="13 14" key="1">
    <citation type="submission" date="2016-05" db="EMBL/GenBank/DDBJ databases">
        <title>Genome sequencing of Trichophyton rubrum CMCC(F)T1i isolated from hair.</title>
        <authorList>
            <person name="Zhan P."/>
            <person name="Tao Y."/>
            <person name="Liu W."/>
        </authorList>
    </citation>
    <scope>NUCLEOTIDE SEQUENCE [LARGE SCALE GENOMIC DNA]</scope>
    <source>
        <strain evidence="14">CMCC(F)T1i</strain>
    </source>
</reference>
<evidence type="ECO:0000313" key="13">
    <source>
        <dbReference type="EMBL" id="OAL65278.1"/>
    </source>
</evidence>
<feature type="domain" description="N-acetyltransferase" evidence="12">
    <location>
        <begin position="147"/>
        <end position="318"/>
    </location>
</feature>
<evidence type="ECO:0000259" key="12">
    <source>
        <dbReference type="PROSITE" id="PS51186"/>
    </source>
</evidence>
<organism evidence="13 14">
    <name type="scientific">Trichophyton rubrum</name>
    <name type="common">Athlete's foot fungus</name>
    <name type="synonym">Epidermophyton rubrum</name>
    <dbReference type="NCBI Taxonomy" id="5551"/>
    <lineage>
        <taxon>Eukaryota</taxon>
        <taxon>Fungi</taxon>
        <taxon>Dikarya</taxon>
        <taxon>Ascomycota</taxon>
        <taxon>Pezizomycotina</taxon>
        <taxon>Eurotiomycetes</taxon>
        <taxon>Eurotiomycetidae</taxon>
        <taxon>Onygenales</taxon>
        <taxon>Arthrodermataceae</taxon>
        <taxon>Trichophyton</taxon>
    </lineage>
</organism>
<dbReference type="SUPFAM" id="SSF55729">
    <property type="entry name" value="Acyl-CoA N-acyltransferases (Nat)"/>
    <property type="match status" value="1"/>
</dbReference>
<dbReference type="EMBL" id="LHPM01000014">
    <property type="protein sequence ID" value="OAL65278.1"/>
    <property type="molecule type" value="Genomic_DNA"/>
</dbReference>
<dbReference type="VEuPathDB" id="FungiDB:TERG_06913"/>
<evidence type="ECO:0000256" key="10">
    <source>
        <dbReference type="ARBA" id="ARBA00047821"/>
    </source>
</evidence>
<dbReference type="GO" id="GO:0043998">
    <property type="term" value="F:histone H2A acetyltransferase activity"/>
    <property type="evidence" value="ECO:0007669"/>
    <property type="project" value="InterPro"/>
</dbReference>
<dbReference type="GO" id="GO:0005634">
    <property type="term" value="C:nucleus"/>
    <property type="evidence" value="ECO:0007669"/>
    <property type="project" value="UniProtKB-SubCell"/>
</dbReference>
<keyword evidence="7 13" id="KW-0808">Transferase</keyword>
<dbReference type="GO" id="GO:1990189">
    <property type="term" value="F:protein N-terminal-serine acetyltransferase activity"/>
    <property type="evidence" value="ECO:0007669"/>
    <property type="project" value="UniProtKB-EC"/>
</dbReference>
<dbReference type="EC" id="2.3.1.257" evidence="4"/>
<gene>
    <name evidence="13" type="ORF">A7C99_3762</name>
</gene>
<evidence type="ECO:0000256" key="11">
    <source>
        <dbReference type="ARBA" id="ARBA00049524"/>
    </source>
</evidence>
<dbReference type="Gene3D" id="3.40.630.30">
    <property type="match status" value="1"/>
</dbReference>
<dbReference type="Proteomes" id="UP000243015">
    <property type="component" value="Unassembled WGS sequence"/>
</dbReference>
<dbReference type="PANTHER" id="PTHR20531:SF1">
    <property type="entry name" value="N-ALPHA-ACETYLTRANSFERASE 40"/>
    <property type="match status" value="1"/>
</dbReference>
<dbReference type="InterPro" id="IPR039949">
    <property type="entry name" value="NAA40"/>
</dbReference>
<evidence type="ECO:0000256" key="1">
    <source>
        <dbReference type="ARBA" id="ARBA00004123"/>
    </source>
</evidence>
<sequence>MLSTNKFWSEESRKQYLVVNYNSLAAPPLGLSSALPTYNSATTIYEPAHLSQNQKTMLIEKRKRNAEPTLSAETPQLTERPINIARTRMKGPKHTSLVERVNSAPFSEFIHRYIPPYALDLTIRLPTASSDDTNGEPGHVSYSLQFYTAASIPEPYLNACYDLIYLTSSAAYKQSASGWSARKKKLEMKLLDMRYMVLVLEKNNETKGPLDMPTVGGFLSFMATEEDKMQVLYCYEIHLAPEVQHKGVGRQLLQIFEDTGKNIGLQKGMLTVFKSNTSAIRFYEQLGFTEDANSPKPAKLRSGKVKEYDYMIMSQPFTNDSSEKMDISAPDLN</sequence>
<dbReference type="InterPro" id="IPR016181">
    <property type="entry name" value="Acyl_CoA_acyltransferase"/>
</dbReference>
<dbReference type="CDD" id="cd04301">
    <property type="entry name" value="NAT_SF"/>
    <property type="match status" value="1"/>
</dbReference>
<dbReference type="Pfam" id="PF00583">
    <property type="entry name" value="Acetyltransf_1"/>
    <property type="match status" value="1"/>
</dbReference>
<evidence type="ECO:0000256" key="9">
    <source>
        <dbReference type="ARBA" id="ARBA00023315"/>
    </source>
</evidence>
<protein>
    <recommendedName>
        <fullName evidence="5">N-alpha-acetyltransferase 40</fullName>
        <ecNumber evidence="4">2.3.1.257</ecNumber>
    </recommendedName>
</protein>
<evidence type="ECO:0000256" key="4">
    <source>
        <dbReference type="ARBA" id="ARBA00012950"/>
    </source>
</evidence>
<comment type="subcellular location">
    <subcellularLocation>
        <location evidence="2">Cytoplasm</location>
    </subcellularLocation>
    <subcellularLocation>
        <location evidence="1">Nucleus</location>
    </subcellularLocation>
</comment>
<evidence type="ECO:0000256" key="7">
    <source>
        <dbReference type="ARBA" id="ARBA00022679"/>
    </source>
</evidence>
<evidence type="ECO:0000256" key="6">
    <source>
        <dbReference type="ARBA" id="ARBA00022490"/>
    </source>
</evidence>
<dbReference type="AlphaFoldDB" id="A0A178EZD0"/>
<dbReference type="PROSITE" id="PS51186">
    <property type="entry name" value="GNAT"/>
    <property type="match status" value="1"/>
</dbReference>
<accession>A0A178EZD0</accession>
<comment type="similarity">
    <text evidence="3">Belongs to the acetyltransferase family. NAA40 subfamily.</text>
</comment>
<comment type="catalytic activity">
    <reaction evidence="11">
        <text>N-terminal L-seryl-[histone H4] + acetyl-CoA = N-terminal N(alpha)-acetyl-L-seryl-[histone H4] + CoA + H(+)</text>
        <dbReference type="Rhea" id="RHEA:50596"/>
        <dbReference type="Rhea" id="RHEA-COMP:12740"/>
        <dbReference type="Rhea" id="RHEA-COMP:12743"/>
        <dbReference type="ChEBI" id="CHEBI:15378"/>
        <dbReference type="ChEBI" id="CHEBI:57287"/>
        <dbReference type="ChEBI" id="CHEBI:57288"/>
        <dbReference type="ChEBI" id="CHEBI:64738"/>
        <dbReference type="ChEBI" id="CHEBI:83690"/>
        <dbReference type="EC" id="2.3.1.257"/>
    </reaction>
</comment>